<gene>
    <name evidence="2" type="ORF">J2S02_003374</name>
</gene>
<organism evidence="2 3">
    <name type="scientific">Metabacillus niabensis</name>
    <dbReference type="NCBI Taxonomy" id="324854"/>
    <lineage>
        <taxon>Bacteria</taxon>
        <taxon>Bacillati</taxon>
        <taxon>Bacillota</taxon>
        <taxon>Bacilli</taxon>
        <taxon>Bacillales</taxon>
        <taxon>Bacillaceae</taxon>
        <taxon>Metabacillus</taxon>
    </lineage>
</organism>
<dbReference type="PROSITE" id="PS51186">
    <property type="entry name" value="GNAT"/>
    <property type="match status" value="1"/>
</dbReference>
<evidence type="ECO:0000259" key="1">
    <source>
        <dbReference type="PROSITE" id="PS51186"/>
    </source>
</evidence>
<dbReference type="SUPFAM" id="SSF55729">
    <property type="entry name" value="Acyl-CoA N-acyltransferases (Nat)"/>
    <property type="match status" value="1"/>
</dbReference>
<keyword evidence="3" id="KW-1185">Reference proteome</keyword>
<dbReference type="InterPro" id="IPR016181">
    <property type="entry name" value="Acyl_CoA_acyltransferase"/>
</dbReference>
<dbReference type="Pfam" id="PF00583">
    <property type="entry name" value="Acetyltransf_1"/>
    <property type="match status" value="1"/>
</dbReference>
<proteinExistence type="predicted"/>
<name>A0ABT9Z4Z3_9BACI</name>
<dbReference type="EMBL" id="JAUSTZ010000007">
    <property type="protein sequence ID" value="MDQ0227029.1"/>
    <property type="molecule type" value="Genomic_DNA"/>
</dbReference>
<sequence length="158" mass="18345">MMNSQSFSWKKLEIEKDVHFFYELVKASPEWSKEECVPEQLETYLSNYSMYNGVWQVWELDGDLVGICYVLEWSPSNEKPWLGTILIHPSFRGQGFAKKLIAMIGEELKARGHKALFAACPSNQSSWLLFLGKCGFEQYKFEIDDQTSQQYILTVKPL</sequence>
<feature type="domain" description="N-acetyltransferase" evidence="1">
    <location>
        <begin position="7"/>
        <end position="156"/>
    </location>
</feature>
<dbReference type="Proteomes" id="UP001232245">
    <property type="component" value="Unassembled WGS sequence"/>
</dbReference>
<accession>A0ABT9Z4Z3</accession>
<dbReference type="Gene3D" id="3.40.630.30">
    <property type="match status" value="1"/>
</dbReference>
<evidence type="ECO:0000313" key="3">
    <source>
        <dbReference type="Proteomes" id="UP001232245"/>
    </source>
</evidence>
<dbReference type="InterPro" id="IPR000182">
    <property type="entry name" value="GNAT_dom"/>
</dbReference>
<protein>
    <submittedName>
        <fullName evidence="2">GNAT superfamily N-acetyltransferase</fullName>
    </submittedName>
</protein>
<evidence type="ECO:0000313" key="2">
    <source>
        <dbReference type="EMBL" id="MDQ0227029.1"/>
    </source>
</evidence>
<dbReference type="RefSeq" id="WP_233452123.1">
    <property type="nucleotide sequence ID" value="NZ_CADEPK010000014.1"/>
</dbReference>
<reference evidence="2 3" key="1">
    <citation type="submission" date="2023-07" db="EMBL/GenBank/DDBJ databases">
        <title>Genomic Encyclopedia of Type Strains, Phase IV (KMG-IV): sequencing the most valuable type-strain genomes for metagenomic binning, comparative biology and taxonomic classification.</title>
        <authorList>
            <person name="Goeker M."/>
        </authorList>
    </citation>
    <scope>NUCLEOTIDE SEQUENCE [LARGE SCALE GENOMIC DNA]</scope>
    <source>
        <strain evidence="2 3">DSM 17723</strain>
    </source>
</reference>
<dbReference type="CDD" id="cd04301">
    <property type="entry name" value="NAT_SF"/>
    <property type="match status" value="1"/>
</dbReference>
<comment type="caution">
    <text evidence="2">The sequence shown here is derived from an EMBL/GenBank/DDBJ whole genome shotgun (WGS) entry which is preliminary data.</text>
</comment>